<feature type="transmembrane region" description="Helical" evidence="9">
    <location>
        <begin position="189"/>
        <end position="214"/>
    </location>
</feature>
<feature type="transmembrane region" description="Helical" evidence="9">
    <location>
        <begin position="338"/>
        <end position="358"/>
    </location>
</feature>
<keyword evidence="4 9" id="KW-0812">Transmembrane</keyword>
<dbReference type="AlphaFoldDB" id="A0A2T7NBL7"/>
<feature type="transmembrane region" description="Helical" evidence="9">
    <location>
        <begin position="234"/>
        <end position="259"/>
    </location>
</feature>
<organism evidence="10 11">
    <name type="scientific">Pomacea canaliculata</name>
    <name type="common">Golden apple snail</name>
    <dbReference type="NCBI Taxonomy" id="400727"/>
    <lineage>
        <taxon>Eukaryota</taxon>
        <taxon>Metazoa</taxon>
        <taxon>Spiralia</taxon>
        <taxon>Lophotrochozoa</taxon>
        <taxon>Mollusca</taxon>
        <taxon>Gastropoda</taxon>
        <taxon>Caenogastropoda</taxon>
        <taxon>Architaenioglossa</taxon>
        <taxon>Ampullarioidea</taxon>
        <taxon>Ampullariidae</taxon>
        <taxon>Pomacea</taxon>
    </lineage>
</organism>
<dbReference type="EMBL" id="PZQS01000014">
    <property type="protein sequence ID" value="PVD18576.1"/>
    <property type="molecule type" value="Genomic_DNA"/>
</dbReference>
<keyword evidence="3" id="KW-1003">Cell membrane</keyword>
<name>A0A2T7NBL7_POMCA</name>
<proteinExistence type="predicted"/>
<feature type="transmembrane region" description="Helical" evidence="9">
    <location>
        <begin position="122"/>
        <end position="155"/>
    </location>
</feature>
<evidence type="ECO:0000256" key="5">
    <source>
        <dbReference type="ARBA" id="ARBA00022989"/>
    </source>
</evidence>
<evidence type="ECO:0000313" key="10">
    <source>
        <dbReference type="EMBL" id="PVD18576.1"/>
    </source>
</evidence>
<dbReference type="GO" id="GO:0034632">
    <property type="term" value="F:retinol transmembrane transporter activity"/>
    <property type="evidence" value="ECO:0007669"/>
    <property type="project" value="InterPro"/>
</dbReference>
<reference evidence="10 11" key="1">
    <citation type="submission" date="2018-04" db="EMBL/GenBank/DDBJ databases">
        <title>The genome of golden apple snail Pomacea canaliculata provides insight into stress tolerance and invasive adaptation.</title>
        <authorList>
            <person name="Liu C."/>
            <person name="Liu B."/>
            <person name="Ren Y."/>
            <person name="Zhang Y."/>
            <person name="Wang H."/>
            <person name="Li S."/>
            <person name="Jiang F."/>
            <person name="Yin L."/>
            <person name="Zhang G."/>
            <person name="Qian W."/>
            <person name="Fan W."/>
        </authorList>
    </citation>
    <scope>NUCLEOTIDE SEQUENCE [LARGE SCALE GENOMIC DNA]</scope>
    <source>
        <strain evidence="10">SZHN2017</strain>
        <tissue evidence="10">Muscle</tissue>
    </source>
</reference>
<evidence type="ECO:0000256" key="7">
    <source>
        <dbReference type="ARBA" id="ARBA00023170"/>
    </source>
</evidence>
<protein>
    <recommendedName>
        <fullName evidence="12">Receptor for retinol uptake STRA6</fullName>
    </recommendedName>
</protein>
<keyword evidence="5 9" id="KW-1133">Transmembrane helix</keyword>
<dbReference type="PANTHER" id="PTHR21444:SF15">
    <property type="entry name" value="RECEPTOR FOR RETINOL UPTAKE STRA6"/>
    <property type="match status" value="1"/>
</dbReference>
<accession>A0A2T7NBL7</accession>
<feature type="region of interest" description="Disordered" evidence="8">
    <location>
        <begin position="469"/>
        <end position="488"/>
    </location>
</feature>
<dbReference type="Proteomes" id="UP000245119">
    <property type="component" value="Linkage Group LG14"/>
</dbReference>
<evidence type="ECO:0008006" key="12">
    <source>
        <dbReference type="Google" id="ProtNLM"/>
    </source>
</evidence>
<dbReference type="PANTHER" id="PTHR21444">
    <property type="entry name" value="COILED-COIL DOMAIN-CONTAINING PROTEIN 180"/>
    <property type="match status" value="1"/>
</dbReference>
<keyword evidence="6 9" id="KW-0472">Membrane</keyword>
<dbReference type="GO" id="GO:0071939">
    <property type="term" value="P:vitamin A import into cell"/>
    <property type="evidence" value="ECO:0007669"/>
    <property type="project" value="TreeGrafter"/>
</dbReference>
<feature type="transmembrane region" description="Helical" evidence="9">
    <location>
        <begin position="597"/>
        <end position="617"/>
    </location>
</feature>
<evidence type="ECO:0000256" key="2">
    <source>
        <dbReference type="ARBA" id="ARBA00022448"/>
    </source>
</evidence>
<dbReference type="STRING" id="400727.A0A2T7NBL7"/>
<evidence type="ECO:0000256" key="4">
    <source>
        <dbReference type="ARBA" id="ARBA00022692"/>
    </source>
</evidence>
<comment type="caution">
    <text evidence="10">The sequence shown here is derived from an EMBL/GenBank/DDBJ whole genome shotgun (WGS) entry which is preliminary data.</text>
</comment>
<gene>
    <name evidence="10" type="ORF">C0Q70_21126</name>
</gene>
<comment type="subcellular location">
    <subcellularLocation>
        <location evidence="1">Cell membrane</location>
        <topology evidence="1">Multi-pass membrane protein</topology>
    </subcellularLocation>
</comment>
<evidence type="ECO:0000256" key="8">
    <source>
        <dbReference type="SAM" id="MobiDB-lite"/>
    </source>
</evidence>
<keyword evidence="11" id="KW-1185">Reference proteome</keyword>
<evidence type="ECO:0000256" key="9">
    <source>
        <dbReference type="SAM" id="Phobius"/>
    </source>
</evidence>
<dbReference type="InterPro" id="IPR026612">
    <property type="entry name" value="STRA6-like"/>
</dbReference>
<evidence type="ECO:0000313" key="11">
    <source>
        <dbReference type="Proteomes" id="UP000245119"/>
    </source>
</evidence>
<dbReference type="Pfam" id="PF14752">
    <property type="entry name" value="RBP_receptor"/>
    <property type="match status" value="2"/>
</dbReference>
<dbReference type="OrthoDB" id="2376984at2759"/>
<evidence type="ECO:0000256" key="1">
    <source>
        <dbReference type="ARBA" id="ARBA00004651"/>
    </source>
</evidence>
<feature type="transmembrane region" description="Helical" evidence="9">
    <location>
        <begin position="300"/>
        <end position="326"/>
    </location>
</feature>
<feature type="transmembrane region" description="Helical" evidence="9">
    <location>
        <begin position="623"/>
        <end position="641"/>
    </location>
</feature>
<keyword evidence="2" id="KW-0813">Transport</keyword>
<sequence length="666" mass="75020">MSVQLLNTLNRFLNIYRSANDSLTEECVSKIDHQVFYQFTPDSSGTVLITLSFAFTRQRRNMLLSCLGGRPGLAFPMDSLTPSRISYACAFGATAFLAYDIVMEGRLIIDTPVDKTARSFAAILSVLVYGMVFFPVFACLALSSVFGFVLGALYVPVEGRKAAMQAAAKRLVYQFVYHRKKGFRYPARILSVMLLGVMVVYIVSVQSLYIFYVWQLKSNAKITTFTSNTLISFIFFTLLVFHVYIYLKACVVCVLCVVLRRNNLLALYKGDHSNIPPAEAGGNVSYCVNSIKYGGFQVGYIVWGFIIQFAVLTLICFLLAIVVLLLEGGYYQWILDLLLIFWPVILVTVIIMVTQNLLARFVFLQGRGIYLALDNRFCFFIFTYFMFFYNIFLGLISCLLRIVKAIVLGIIFLGRLDNSTLSRKFEFFDPGFSAYRGFMHMECAHTHPVVIVFARLVIQTWEASKQGRVPQSVHSTEGEMDVKVKTHRRRSMKARSNWQVTYTLLHNPELRVTRKGFMQLLRQARELGVHIPISDNQANINVDSLAEQIQQAKDLPKSTHSKKEMEAKIQVNGKLCGSLGQANETRQGSVTLSSPPLVIFTITIFTLRLFIVCEWYWTSLQMSISLGVYIAGGIFSLQVLLGQTVEIGVGLVVGDGDVYGQLARLT</sequence>
<dbReference type="GO" id="GO:0005886">
    <property type="term" value="C:plasma membrane"/>
    <property type="evidence" value="ECO:0007669"/>
    <property type="project" value="UniProtKB-SubCell"/>
</dbReference>
<evidence type="ECO:0000256" key="6">
    <source>
        <dbReference type="ARBA" id="ARBA00023136"/>
    </source>
</evidence>
<evidence type="ECO:0000256" key="3">
    <source>
        <dbReference type="ARBA" id="ARBA00022475"/>
    </source>
</evidence>
<keyword evidence="7" id="KW-0675">Receptor</keyword>
<dbReference type="GO" id="GO:0038023">
    <property type="term" value="F:signaling receptor activity"/>
    <property type="evidence" value="ECO:0007669"/>
    <property type="project" value="InterPro"/>
</dbReference>